<dbReference type="OrthoDB" id="10021397at2759"/>
<evidence type="ECO:0000256" key="4">
    <source>
        <dbReference type="ARBA" id="ARBA00022989"/>
    </source>
</evidence>
<name>A0A367XQY0_9ASCO</name>
<feature type="domain" description="Major facilitator superfamily (MFS) profile" evidence="8">
    <location>
        <begin position="1"/>
        <end position="201"/>
    </location>
</feature>
<feature type="transmembrane region" description="Helical" evidence="7">
    <location>
        <begin position="69"/>
        <end position="89"/>
    </location>
</feature>
<dbReference type="GO" id="GO:0005886">
    <property type="term" value="C:plasma membrane"/>
    <property type="evidence" value="ECO:0007669"/>
    <property type="project" value="TreeGrafter"/>
</dbReference>
<dbReference type="InterPro" id="IPR020846">
    <property type="entry name" value="MFS_dom"/>
</dbReference>
<feature type="transmembrane region" description="Helical" evidence="7">
    <location>
        <begin position="95"/>
        <end position="115"/>
    </location>
</feature>
<dbReference type="PANTHER" id="PTHR23501">
    <property type="entry name" value="MAJOR FACILITATOR SUPERFAMILY"/>
    <property type="match status" value="1"/>
</dbReference>
<feature type="transmembrane region" description="Helical" evidence="7">
    <location>
        <begin position="127"/>
        <end position="146"/>
    </location>
</feature>
<accession>A0A367XQY0</accession>
<dbReference type="Proteomes" id="UP000253472">
    <property type="component" value="Unassembled WGS sequence"/>
</dbReference>
<comment type="subcellular location">
    <subcellularLocation>
        <location evidence="1">Membrane</location>
        <topology evidence="1">Multi-pass membrane protein</topology>
    </subcellularLocation>
</comment>
<evidence type="ECO:0000256" key="7">
    <source>
        <dbReference type="SAM" id="Phobius"/>
    </source>
</evidence>
<comment type="similarity">
    <text evidence="2">Belongs to the major facilitator superfamily.</text>
</comment>
<keyword evidence="10" id="KW-1185">Reference proteome</keyword>
<feature type="compositionally biased region" description="Polar residues" evidence="6">
    <location>
        <begin position="8"/>
        <end position="18"/>
    </location>
</feature>
<dbReference type="SUPFAM" id="SSF103473">
    <property type="entry name" value="MFS general substrate transporter"/>
    <property type="match status" value="1"/>
</dbReference>
<dbReference type="Pfam" id="PF07690">
    <property type="entry name" value="MFS_1"/>
    <property type="match status" value="1"/>
</dbReference>
<evidence type="ECO:0000313" key="9">
    <source>
        <dbReference type="EMBL" id="RCK56034.1"/>
    </source>
</evidence>
<feature type="region of interest" description="Disordered" evidence="6">
    <location>
        <begin position="1"/>
        <end position="36"/>
    </location>
</feature>
<dbReference type="GO" id="GO:0022857">
    <property type="term" value="F:transmembrane transporter activity"/>
    <property type="evidence" value="ECO:0007669"/>
    <property type="project" value="InterPro"/>
</dbReference>
<evidence type="ECO:0000313" key="10">
    <source>
        <dbReference type="Proteomes" id="UP000253472"/>
    </source>
</evidence>
<gene>
    <name evidence="9" type="primary">VBA5_3</name>
    <name evidence="9" type="ORF">Cantr_05795</name>
</gene>
<evidence type="ECO:0000256" key="3">
    <source>
        <dbReference type="ARBA" id="ARBA00022692"/>
    </source>
</evidence>
<dbReference type="EMBL" id="QLNQ01000029">
    <property type="protein sequence ID" value="RCK56034.1"/>
    <property type="molecule type" value="Genomic_DNA"/>
</dbReference>
<evidence type="ECO:0000256" key="6">
    <source>
        <dbReference type="SAM" id="MobiDB-lite"/>
    </source>
</evidence>
<organism evidence="9 10">
    <name type="scientific">Candida viswanathii</name>
    <dbReference type="NCBI Taxonomy" id="5486"/>
    <lineage>
        <taxon>Eukaryota</taxon>
        <taxon>Fungi</taxon>
        <taxon>Dikarya</taxon>
        <taxon>Ascomycota</taxon>
        <taxon>Saccharomycotina</taxon>
        <taxon>Pichiomycetes</taxon>
        <taxon>Debaryomycetaceae</taxon>
        <taxon>Candida/Lodderomyces clade</taxon>
        <taxon>Candida</taxon>
    </lineage>
</organism>
<sequence length="201" mass="21764">MSIEIPIESTSVTPQTSWVDPAAPPKPQPSISKDKRPLRVPRCLESQMLVTAWRFIPFGKLSIIIGRKWAMIVAIVLFQGGSLMCALANSMNVLIGGRVLAGIGGAGINSGVYVIGIEVVPIPKRSIALSVFSITFAIASVLGPLIGGAFTSNVTWRWAFYINLPIGGVALIVFLYSFRPPKPKVDIKPELLKFDYFGTFC</sequence>
<dbReference type="InterPro" id="IPR036259">
    <property type="entry name" value="MFS_trans_sf"/>
</dbReference>
<comment type="caution">
    <text evidence="9">The sequence shown here is derived from an EMBL/GenBank/DDBJ whole genome shotgun (WGS) entry which is preliminary data.</text>
</comment>
<keyword evidence="4 7" id="KW-1133">Transmembrane helix</keyword>
<dbReference type="AlphaFoldDB" id="A0A367XQY0"/>
<dbReference type="Gene3D" id="1.20.1720.10">
    <property type="entry name" value="Multidrug resistance protein D"/>
    <property type="match status" value="1"/>
</dbReference>
<keyword evidence="3 7" id="KW-0812">Transmembrane</keyword>
<evidence type="ECO:0000256" key="5">
    <source>
        <dbReference type="ARBA" id="ARBA00023136"/>
    </source>
</evidence>
<dbReference type="PANTHER" id="PTHR23501:SF198">
    <property type="entry name" value="AZOLE RESISTANCE PROTEIN 1-RELATED"/>
    <property type="match status" value="1"/>
</dbReference>
<evidence type="ECO:0000259" key="8">
    <source>
        <dbReference type="PROSITE" id="PS50850"/>
    </source>
</evidence>
<evidence type="ECO:0000256" key="2">
    <source>
        <dbReference type="ARBA" id="ARBA00008335"/>
    </source>
</evidence>
<protein>
    <submittedName>
        <fullName evidence="9">Vacuolar basic amino acid transporter 5</fullName>
    </submittedName>
</protein>
<dbReference type="STRING" id="5486.A0A367XQY0"/>
<feature type="transmembrane region" description="Helical" evidence="7">
    <location>
        <begin position="158"/>
        <end position="178"/>
    </location>
</feature>
<reference evidence="9 10" key="1">
    <citation type="submission" date="2018-06" db="EMBL/GenBank/DDBJ databases">
        <title>Whole genome sequencing of Candida tropicalis (genome annotated by CSBL at Korea University).</title>
        <authorList>
            <person name="Ahn J."/>
        </authorList>
    </citation>
    <scope>NUCLEOTIDE SEQUENCE [LARGE SCALE GENOMIC DNA]</scope>
    <source>
        <strain evidence="9 10">ATCC 20962</strain>
    </source>
</reference>
<evidence type="ECO:0000256" key="1">
    <source>
        <dbReference type="ARBA" id="ARBA00004141"/>
    </source>
</evidence>
<keyword evidence="5 7" id="KW-0472">Membrane</keyword>
<proteinExistence type="inferred from homology"/>
<dbReference type="InterPro" id="IPR011701">
    <property type="entry name" value="MFS"/>
</dbReference>
<dbReference type="PROSITE" id="PS50850">
    <property type="entry name" value="MFS"/>
    <property type="match status" value="1"/>
</dbReference>